<reference evidence="1" key="1">
    <citation type="submission" date="2020-05" db="EMBL/GenBank/DDBJ databases">
        <authorList>
            <person name="Zhu T."/>
            <person name="Keshari N."/>
            <person name="Lu X."/>
        </authorList>
    </citation>
    <scope>NUCLEOTIDE SEQUENCE</scope>
    <source>
        <strain evidence="1">NK1-12</strain>
    </source>
</reference>
<name>A0AA96WN19_9CYAN</name>
<dbReference type="AlphaFoldDB" id="A0AA96WN19"/>
<organism evidence="1">
    <name type="scientific">Leptolyngbya sp. NK1-12</name>
    <dbReference type="NCBI Taxonomy" id="2547451"/>
    <lineage>
        <taxon>Bacteria</taxon>
        <taxon>Bacillati</taxon>
        <taxon>Cyanobacteriota</taxon>
        <taxon>Cyanophyceae</taxon>
        <taxon>Leptolyngbyales</taxon>
        <taxon>Leptolyngbyaceae</taxon>
        <taxon>Leptolyngbya group</taxon>
        <taxon>Leptolyngbya</taxon>
    </lineage>
</organism>
<proteinExistence type="predicted"/>
<protein>
    <submittedName>
        <fullName evidence="1">Uncharacterized protein</fullName>
    </submittedName>
</protein>
<sequence length="80" mass="9842">MGDQDSLPRIRKELHEIGQEAYQVELLCPHCQSKFREFWQRFDWLDSKVQRLSFIEEENGYLRYRIDRYLDFGEALDDLR</sequence>
<dbReference type="EMBL" id="CP053586">
    <property type="protein sequence ID" value="WNZ25461.1"/>
    <property type="molecule type" value="Genomic_DNA"/>
</dbReference>
<dbReference type="RefSeq" id="WP_316431608.1">
    <property type="nucleotide sequence ID" value="NZ_CP053586.1"/>
</dbReference>
<gene>
    <name evidence="1" type="ORF">HJG54_23125</name>
</gene>
<accession>A0AA96WN19</accession>
<evidence type="ECO:0000313" key="1">
    <source>
        <dbReference type="EMBL" id="WNZ25461.1"/>
    </source>
</evidence>